<evidence type="ECO:0000256" key="5">
    <source>
        <dbReference type="ARBA" id="ARBA00023136"/>
    </source>
</evidence>
<evidence type="ECO:0000313" key="8">
    <source>
        <dbReference type="EMBL" id="RVQ66460.1"/>
    </source>
</evidence>
<organism evidence="8 9">
    <name type="scientific">Croceicoccus ponticola</name>
    <dbReference type="NCBI Taxonomy" id="2217664"/>
    <lineage>
        <taxon>Bacteria</taxon>
        <taxon>Pseudomonadati</taxon>
        <taxon>Pseudomonadota</taxon>
        <taxon>Alphaproteobacteria</taxon>
        <taxon>Sphingomonadales</taxon>
        <taxon>Erythrobacteraceae</taxon>
        <taxon>Croceicoccus</taxon>
    </lineage>
</organism>
<reference evidence="8 9" key="1">
    <citation type="submission" date="2018-12" db="EMBL/GenBank/DDBJ databases">
        <title>Croceicoccus ponticola sp. nov., a lipolytic bacterium isolated from seawater.</title>
        <authorList>
            <person name="Yoon J.-H."/>
        </authorList>
    </citation>
    <scope>NUCLEOTIDE SEQUENCE [LARGE SCALE GENOMIC DNA]</scope>
    <source>
        <strain evidence="8 9">GM-16</strain>
    </source>
</reference>
<keyword evidence="9" id="KW-1185">Reference proteome</keyword>
<feature type="transmembrane region" description="Helical" evidence="6">
    <location>
        <begin position="58"/>
        <end position="76"/>
    </location>
</feature>
<feature type="transmembrane region" description="Helical" evidence="6">
    <location>
        <begin position="88"/>
        <end position="120"/>
    </location>
</feature>
<name>A0A437GWF5_9SPHN</name>
<dbReference type="OrthoDB" id="5329005at2"/>
<keyword evidence="5 6" id="KW-0472">Membrane</keyword>
<dbReference type="EMBL" id="RXOL01000004">
    <property type="protein sequence ID" value="RVQ66460.1"/>
    <property type="molecule type" value="Genomic_DNA"/>
</dbReference>
<feature type="domain" description="Prepilin type IV endopeptidase peptidase" evidence="7">
    <location>
        <begin position="14"/>
        <end position="115"/>
    </location>
</feature>
<keyword evidence="3 6" id="KW-0812">Transmembrane</keyword>
<dbReference type="InterPro" id="IPR000045">
    <property type="entry name" value="Prepilin_IV_endopep_pep"/>
</dbReference>
<dbReference type="Gene3D" id="1.20.120.1220">
    <property type="match status" value="1"/>
</dbReference>
<proteinExistence type="predicted"/>
<keyword evidence="2" id="KW-1003">Cell membrane</keyword>
<comment type="subcellular location">
    <subcellularLocation>
        <location evidence="1">Cell membrane</location>
        <topology evidence="1">Multi-pass membrane protein</topology>
    </subcellularLocation>
</comment>
<evidence type="ECO:0000256" key="6">
    <source>
        <dbReference type="SAM" id="Phobius"/>
    </source>
</evidence>
<feature type="transmembrane region" description="Helical" evidence="6">
    <location>
        <begin position="140"/>
        <end position="157"/>
    </location>
</feature>
<dbReference type="Pfam" id="PF01478">
    <property type="entry name" value="Peptidase_A24"/>
    <property type="match status" value="1"/>
</dbReference>
<dbReference type="PANTHER" id="PTHR36506:SF1">
    <property type="entry name" value="PREFLAGELLIN PEPTIDASE"/>
    <property type="match status" value="1"/>
</dbReference>
<dbReference type="GO" id="GO:0005886">
    <property type="term" value="C:plasma membrane"/>
    <property type="evidence" value="ECO:0007669"/>
    <property type="project" value="UniProtKB-SubCell"/>
</dbReference>
<feature type="transmembrane region" description="Helical" evidence="6">
    <location>
        <begin position="6"/>
        <end position="23"/>
    </location>
</feature>
<sequence length="171" mass="18261">MNAGMVTYGLLAGLAIAVLYGAFTDIRSRKITNRLTLTVAAFAPAFWWASGLAIWPGVAVQLLLAAGMFAFGALMFRLRQMGGGDVKLLTAIALWLPPTTFGVLMLMICIANGVLTAAMIARHRRIKRSGLEAKQLQVPYGISVAVCMLMLLAGRYGPGLHATMTTNSMLS</sequence>
<accession>A0A437GWF5</accession>
<dbReference type="InterPro" id="IPR052218">
    <property type="entry name" value="Preflagellin_Peptidase"/>
</dbReference>
<evidence type="ECO:0000313" key="9">
    <source>
        <dbReference type="Proteomes" id="UP000283003"/>
    </source>
</evidence>
<dbReference type="RefSeq" id="WP_127612882.1">
    <property type="nucleotide sequence ID" value="NZ_RXOL01000004.1"/>
</dbReference>
<dbReference type="Proteomes" id="UP000283003">
    <property type="component" value="Unassembled WGS sequence"/>
</dbReference>
<protein>
    <submittedName>
        <fullName evidence="8">Peptidase</fullName>
    </submittedName>
</protein>
<evidence type="ECO:0000259" key="7">
    <source>
        <dbReference type="Pfam" id="PF01478"/>
    </source>
</evidence>
<keyword evidence="4 6" id="KW-1133">Transmembrane helix</keyword>
<dbReference type="AlphaFoldDB" id="A0A437GWF5"/>
<dbReference type="PANTHER" id="PTHR36506">
    <property type="entry name" value="PREFLAGELLIN PEPTIDASE"/>
    <property type="match status" value="1"/>
</dbReference>
<evidence type="ECO:0000256" key="2">
    <source>
        <dbReference type="ARBA" id="ARBA00022475"/>
    </source>
</evidence>
<gene>
    <name evidence="8" type="ORF">EKN06_10585</name>
</gene>
<evidence type="ECO:0000256" key="1">
    <source>
        <dbReference type="ARBA" id="ARBA00004651"/>
    </source>
</evidence>
<evidence type="ECO:0000256" key="4">
    <source>
        <dbReference type="ARBA" id="ARBA00022989"/>
    </source>
</evidence>
<evidence type="ECO:0000256" key="3">
    <source>
        <dbReference type="ARBA" id="ARBA00022692"/>
    </source>
</evidence>
<comment type="caution">
    <text evidence="8">The sequence shown here is derived from an EMBL/GenBank/DDBJ whole genome shotgun (WGS) entry which is preliminary data.</text>
</comment>
<dbReference type="GO" id="GO:0004190">
    <property type="term" value="F:aspartic-type endopeptidase activity"/>
    <property type="evidence" value="ECO:0007669"/>
    <property type="project" value="InterPro"/>
</dbReference>